<dbReference type="PANTHER" id="PTHR10704">
    <property type="entry name" value="CARBOHYDRATE SULFOTRANSFERASE"/>
    <property type="match status" value="1"/>
</dbReference>
<keyword evidence="1" id="KW-0472">Membrane</keyword>
<evidence type="ECO:0000256" key="1">
    <source>
        <dbReference type="SAM" id="Phobius"/>
    </source>
</evidence>
<reference evidence="3" key="2">
    <citation type="submission" date="2020-11" db="EMBL/GenBank/DDBJ databases">
        <authorList>
            <person name="McCartney M.A."/>
            <person name="Auch B."/>
            <person name="Kono T."/>
            <person name="Mallez S."/>
            <person name="Becker A."/>
            <person name="Gohl D.M."/>
            <person name="Silverstein K.A.T."/>
            <person name="Koren S."/>
            <person name="Bechman K.B."/>
            <person name="Herman A."/>
            <person name="Abrahante J.E."/>
            <person name="Garbe J."/>
        </authorList>
    </citation>
    <scope>NUCLEOTIDE SEQUENCE</scope>
    <source>
        <strain evidence="3">Duluth1</strain>
        <tissue evidence="3">Whole animal</tissue>
    </source>
</reference>
<proteinExistence type="predicted"/>
<dbReference type="GO" id="GO:0006790">
    <property type="term" value="P:sulfur compound metabolic process"/>
    <property type="evidence" value="ECO:0007669"/>
    <property type="project" value="TreeGrafter"/>
</dbReference>
<dbReference type="Gene3D" id="3.40.50.300">
    <property type="entry name" value="P-loop containing nucleotide triphosphate hydrolases"/>
    <property type="match status" value="1"/>
</dbReference>
<comment type="caution">
    <text evidence="3">The sequence shown here is derived from an EMBL/GenBank/DDBJ whole genome shotgun (WGS) entry which is preliminary data.</text>
</comment>
<organism evidence="3 4">
    <name type="scientific">Dreissena polymorpha</name>
    <name type="common">Zebra mussel</name>
    <name type="synonym">Mytilus polymorpha</name>
    <dbReference type="NCBI Taxonomy" id="45954"/>
    <lineage>
        <taxon>Eukaryota</taxon>
        <taxon>Metazoa</taxon>
        <taxon>Spiralia</taxon>
        <taxon>Lophotrochozoa</taxon>
        <taxon>Mollusca</taxon>
        <taxon>Bivalvia</taxon>
        <taxon>Autobranchia</taxon>
        <taxon>Heteroconchia</taxon>
        <taxon>Euheterodonta</taxon>
        <taxon>Imparidentia</taxon>
        <taxon>Neoheterodontei</taxon>
        <taxon>Myida</taxon>
        <taxon>Dreissenoidea</taxon>
        <taxon>Dreissenidae</taxon>
        <taxon>Dreissena</taxon>
    </lineage>
</organism>
<sequence length="397" mass="46391">MGILAKICRNRRHVYACLAVIAVLIILFNKMDFARQHQTSLAIEFGLDPFVFFQPDPTKPTKVIVLAYMHTGSSYTATVLEQHPGSFWESERLHYLHESSMGKNARHGRTIQFLNGTRRDLFTDDYVELAAYTVHNLVNCHHWNLDIGTLDFYSNPITMKHFEKSHDYFLCIANGKVSEEFVQDRILPVERINSAQIEKCYPRLVEQCRKSSLGVYKFIHLEMRSVELLLKRYESSNLKIIHLVRDPRAMLDSHVRKNEMGIADNLTNFEDRAKLICGQMMEDSIIGDELKQQYPGKILSLRYEDMLDQPITKVKEMYDFIRIPLSESVKKFVKESTHSTEFPSWRRHIALEHLLLTERHCQTLLARLGYVRLKDIETVRNTRVADHTSYTTYKECE</sequence>
<dbReference type="PANTHER" id="PTHR10704:SF44">
    <property type="entry name" value="LD35051P-RELATED"/>
    <property type="match status" value="1"/>
</dbReference>
<dbReference type="AlphaFoldDB" id="A0A9D4S6S3"/>
<reference evidence="3" key="1">
    <citation type="journal article" date="2019" name="bioRxiv">
        <title>The Genome of the Zebra Mussel, Dreissena polymorpha: A Resource for Invasive Species Research.</title>
        <authorList>
            <person name="McCartney M.A."/>
            <person name="Auch B."/>
            <person name="Kono T."/>
            <person name="Mallez S."/>
            <person name="Zhang Y."/>
            <person name="Obille A."/>
            <person name="Becker A."/>
            <person name="Abrahante J.E."/>
            <person name="Garbe J."/>
            <person name="Badalamenti J.P."/>
            <person name="Herman A."/>
            <person name="Mangelson H."/>
            <person name="Liachko I."/>
            <person name="Sullivan S."/>
            <person name="Sone E.D."/>
            <person name="Koren S."/>
            <person name="Silverstein K.A.T."/>
            <person name="Beckman K.B."/>
            <person name="Gohl D.M."/>
        </authorList>
    </citation>
    <scope>NUCLEOTIDE SEQUENCE</scope>
    <source>
        <strain evidence="3">Duluth1</strain>
        <tissue evidence="3">Whole animal</tissue>
    </source>
</reference>
<feature type="transmembrane region" description="Helical" evidence="1">
    <location>
        <begin position="12"/>
        <end position="29"/>
    </location>
</feature>
<evidence type="ECO:0000259" key="2">
    <source>
        <dbReference type="Pfam" id="PF00685"/>
    </source>
</evidence>
<accession>A0A9D4S6S3</accession>
<feature type="domain" description="Sulfotransferase" evidence="2">
    <location>
        <begin position="61"/>
        <end position="337"/>
    </location>
</feature>
<dbReference type="OrthoDB" id="6156372at2759"/>
<dbReference type="Pfam" id="PF00685">
    <property type="entry name" value="Sulfotransfer_1"/>
    <property type="match status" value="1"/>
</dbReference>
<gene>
    <name evidence="3" type="ORF">DPMN_017851</name>
</gene>
<dbReference type="Proteomes" id="UP000828390">
    <property type="component" value="Unassembled WGS sequence"/>
</dbReference>
<dbReference type="InterPro" id="IPR027417">
    <property type="entry name" value="P-loop_NTPase"/>
</dbReference>
<keyword evidence="1" id="KW-0812">Transmembrane</keyword>
<keyword evidence="1" id="KW-1133">Transmembrane helix</keyword>
<dbReference type="GO" id="GO:0006044">
    <property type="term" value="P:N-acetylglucosamine metabolic process"/>
    <property type="evidence" value="ECO:0007669"/>
    <property type="project" value="TreeGrafter"/>
</dbReference>
<dbReference type="InterPro" id="IPR051135">
    <property type="entry name" value="Gal/GlcNAc/GalNAc_ST"/>
</dbReference>
<protein>
    <recommendedName>
        <fullName evidence="2">Sulfotransferase domain-containing protein</fullName>
    </recommendedName>
</protein>
<dbReference type="InterPro" id="IPR000863">
    <property type="entry name" value="Sulfotransferase_dom"/>
</dbReference>
<dbReference type="GO" id="GO:0001517">
    <property type="term" value="F:N-acetylglucosamine 6-O-sulfotransferase activity"/>
    <property type="evidence" value="ECO:0007669"/>
    <property type="project" value="TreeGrafter"/>
</dbReference>
<dbReference type="SUPFAM" id="SSF52540">
    <property type="entry name" value="P-loop containing nucleoside triphosphate hydrolases"/>
    <property type="match status" value="1"/>
</dbReference>
<name>A0A9D4S6S3_DREPO</name>
<dbReference type="EMBL" id="JAIWYP010000001">
    <property type="protein sequence ID" value="KAH3893701.1"/>
    <property type="molecule type" value="Genomic_DNA"/>
</dbReference>
<evidence type="ECO:0000313" key="3">
    <source>
        <dbReference type="EMBL" id="KAH3893701.1"/>
    </source>
</evidence>
<evidence type="ECO:0000313" key="4">
    <source>
        <dbReference type="Proteomes" id="UP000828390"/>
    </source>
</evidence>
<keyword evidence="4" id="KW-1185">Reference proteome</keyword>